<dbReference type="PROSITE" id="PS50235">
    <property type="entry name" value="USP_3"/>
    <property type="match status" value="1"/>
</dbReference>
<keyword evidence="11" id="KW-1185">Reference proteome</keyword>
<dbReference type="Proteomes" id="UP000245119">
    <property type="component" value="Linkage Group LG12"/>
</dbReference>
<comment type="similarity">
    <text evidence="2">Belongs to the peptidase C19 family. USP10 subfamily.</text>
</comment>
<keyword evidence="6" id="KW-0378">Hydrolase</keyword>
<evidence type="ECO:0000256" key="7">
    <source>
        <dbReference type="ARBA" id="ARBA00022807"/>
    </source>
</evidence>
<evidence type="ECO:0000256" key="5">
    <source>
        <dbReference type="ARBA" id="ARBA00022786"/>
    </source>
</evidence>
<dbReference type="PANTHER" id="PTHR24006">
    <property type="entry name" value="UBIQUITIN CARBOXYL-TERMINAL HYDROLASE"/>
    <property type="match status" value="1"/>
</dbReference>
<name>A0A2T7NIP2_POMCA</name>
<dbReference type="Pfam" id="PF00443">
    <property type="entry name" value="UCH"/>
    <property type="match status" value="1"/>
</dbReference>
<dbReference type="PROSITE" id="PS00973">
    <property type="entry name" value="USP_2"/>
    <property type="match status" value="1"/>
</dbReference>
<comment type="catalytic activity">
    <reaction evidence="1">
        <text>Thiol-dependent hydrolysis of ester, thioester, amide, peptide and isopeptide bonds formed by the C-terminal Gly of ubiquitin (a 76-residue protein attached to proteins as an intracellular targeting signal).</text>
        <dbReference type="EC" id="3.4.19.12"/>
    </reaction>
</comment>
<dbReference type="STRING" id="400727.A0A2T7NIP2"/>
<dbReference type="CDD" id="cd02257">
    <property type="entry name" value="Peptidase_C19"/>
    <property type="match status" value="1"/>
</dbReference>
<accession>A0A2T7NIP2</accession>
<feature type="compositionally biased region" description="Polar residues" evidence="8">
    <location>
        <begin position="44"/>
        <end position="57"/>
    </location>
</feature>
<dbReference type="GO" id="GO:0004843">
    <property type="term" value="F:cysteine-type deubiquitinase activity"/>
    <property type="evidence" value="ECO:0007669"/>
    <property type="project" value="UniProtKB-EC"/>
</dbReference>
<keyword evidence="5" id="KW-0833">Ubl conjugation pathway</keyword>
<evidence type="ECO:0000313" key="11">
    <source>
        <dbReference type="Proteomes" id="UP000245119"/>
    </source>
</evidence>
<evidence type="ECO:0000256" key="8">
    <source>
        <dbReference type="SAM" id="MobiDB-lite"/>
    </source>
</evidence>
<protein>
    <recommendedName>
        <fullName evidence="3">ubiquitinyl hydrolase 1</fullName>
        <ecNumber evidence="3">3.4.19.12</ecNumber>
    </recommendedName>
</protein>
<evidence type="ECO:0000256" key="4">
    <source>
        <dbReference type="ARBA" id="ARBA00022670"/>
    </source>
</evidence>
<feature type="domain" description="USP" evidence="9">
    <location>
        <begin position="82"/>
        <end position="440"/>
    </location>
</feature>
<gene>
    <name evidence="10" type="ORF">C0Q70_19205</name>
</gene>
<dbReference type="GO" id="GO:0010506">
    <property type="term" value="P:regulation of autophagy"/>
    <property type="evidence" value="ECO:0007669"/>
    <property type="project" value="TreeGrafter"/>
</dbReference>
<dbReference type="EC" id="3.4.19.12" evidence="3"/>
<evidence type="ECO:0000256" key="3">
    <source>
        <dbReference type="ARBA" id="ARBA00012759"/>
    </source>
</evidence>
<evidence type="ECO:0000256" key="6">
    <source>
        <dbReference type="ARBA" id="ARBA00022801"/>
    </source>
</evidence>
<dbReference type="GO" id="GO:0030330">
    <property type="term" value="P:DNA damage response, signal transduction by p53 class mediator"/>
    <property type="evidence" value="ECO:0007669"/>
    <property type="project" value="TreeGrafter"/>
</dbReference>
<dbReference type="GO" id="GO:0016579">
    <property type="term" value="P:protein deubiquitination"/>
    <property type="evidence" value="ECO:0007669"/>
    <property type="project" value="InterPro"/>
</dbReference>
<proteinExistence type="inferred from homology"/>
<feature type="compositionally biased region" description="Polar residues" evidence="8">
    <location>
        <begin position="192"/>
        <end position="210"/>
    </location>
</feature>
<dbReference type="Gene3D" id="3.90.70.10">
    <property type="entry name" value="Cysteine proteinases"/>
    <property type="match status" value="1"/>
</dbReference>
<feature type="region of interest" description="Disordered" evidence="8">
    <location>
        <begin position="24"/>
        <end position="78"/>
    </location>
</feature>
<dbReference type="GO" id="GO:0006508">
    <property type="term" value="P:proteolysis"/>
    <property type="evidence" value="ECO:0007669"/>
    <property type="project" value="UniProtKB-KW"/>
</dbReference>
<dbReference type="GO" id="GO:0005634">
    <property type="term" value="C:nucleus"/>
    <property type="evidence" value="ECO:0007669"/>
    <property type="project" value="TreeGrafter"/>
</dbReference>
<evidence type="ECO:0000313" key="10">
    <source>
        <dbReference type="EMBL" id="PVD21039.1"/>
    </source>
</evidence>
<organism evidence="10 11">
    <name type="scientific">Pomacea canaliculata</name>
    <name type="common">Golden apple snail</name>
    <dbReference type="NCBI Taxonomy" id="400727"/>
    <lineage>
        <taxon>Eukaryota</taxon>
        <taxon>Metazoa</taxon>
        <taxon>Spiralia</taxon>
        <taxon>Lophotrochozoa</taxon>
        <taxon>Mollusca</taxon>
        <taxon>Gastropoda</taxon>
        <taxon>Caenogastropoda</taxon>
        <taxon>Architaenioglossa</taxon>
        <taxon>Ampullarioidea</taxon>
        <taxon>Ampullariidae</taxon>
        <taxon>Pomacea</taxon>
    </lineage>
</organism>
<reference evidence="10 11" key="1">
    <citation type="submission" date="2018-04" db="EMBL/GenBank/DDBJ databases">
        <title>The genome of golden apple snail Pomacea canaliculata provides insight into stress tolerance and invasive adaptation.</title>
        <authorList>
            <person name="Liu C."/>
            <person name="Liu B."/>
            <person name="Ren Y."/>
            <person name="Zhang Y."/>
            <person name="Wang H."/>
            <person name="Li S."/>
            <person name="Jiang F."/>
            <person name="Yin L."/>
            <person name="Zhang G."/>
            <person name="Qian W."/>
            <person name="Fan W."/>
        </authorList>
    </citation>
    <scope>NUCLEOTIDE SEQUENCE [LARGE SCALE GENOMIC DNA]</scope>
    <source>
        <strain evidence="10">SZHN2017</strain>
        <tissue evidence="10">Muscle</tissue>
    </source>
</reference>
<comment type="caution">
    <text evidence="10">The sequence shown here is derived from an EMBL/GenBank/DDBJ whole genome shotgun (WGS) entry which is preliminary data.</text>
</comment>
<dbReference type="InterPro" id="IPR001394">
    <property type="entry name" value="Peptidase_C19_UCH"/>
</dbReference>
<dbReference type="PANTHER" id="PTHR24006:SF687">
    <property type="entry name" value="UBIQUITIN CARBOXYL-TERMINAL HYDROLASE 10"/>
    <property type="match status" value="1"/>
</dbReference>
<dbReference type="AlphaFoldDB" id="A0A2T7NIP2"/>
<dbReference type="InterPro" id="IPR038765">
    <property type="entry name" value="Papain-like_cys_pep_sf"/>
</dbReference>
<feature type="region of interest" description="Disordered" evidence="8">
    <location>
        <begin position="186"/>
        <end position="234"/>
    </location>
</feature>
<evidence type="ECO:0000256" key="1">
    <source>
        <dbReference type="ARBA" id="ARBA00000707"/>
    </source>
</evidence>
<dbReference type="InterPro" id="IPR018200">
    <property type="entry name" value="USP_CS"/>
</dbReference>
<evidence type="ECO:0000259" key="9">
    <source>
        <dbReference type="PROSITE" id="PS50235"/>
    </source>
</evidence>
<dbReference type="GO" id="GO:0005829">
    <property type="term" value="C:cytosol"/>
    <property type="evidence" value="ECO:0007669"/>
    <property type="project" value="TreeGrafter"/>
</dbReference>
<keyword evidence="4" id="KW-0645">Protease</keyword>
<dbReference type="EMBL" id="PZQS01000012">
    <property type="protein sequence ID" value="PVD21039.1"/>
    <property type="molecule type" value="Genomic_DNA"/>
</dbReference>
<dbReference type="OrthoDB" id="429671at2759"/>
<evidence type="ECO:0000256" key="2">
    <source>
        <dbReference type="ARBA" id="ARBA00005427"/>
    </source>
</evidence>
<sequence>MTEQSHAGGPSEAALAKSLPSLPATEAGFPVLNSGQGKPASLINGVSTLNQTGTAPATDSAEETSERKSQTVNTTAAAPPKMSWANLFKGTSSSSPSVVVYKDDTEKSVPVVSQSVPTPPVTMSASSEVVSVDNDSVATKLGEFSSPANSTNKSGKHGLQEDAEEFLSCVLDGLHEEMLAAIRHATGGENGASPTNGYPIASNPSDNNADTTDDVGSMDEDEWQEVGPKNRGAHTRKTSMIAKTPIAKMFSGLIRSAIMQASSKERATLQPFFTLQLDIQGEKVNSVREALEHFVSKESIQGFTCSKTGEEVEVVKRITLEELPPVLILHLKCFVYDQTGGCQKLIKNIKFDVDLNITKDLLSATGRSKLQQAQRVYKLFAVVFHHGKKATGGHYTTDVFHPGINGWVHMDDSRILPVQEIDVLNYHPPKMPYLLYYRRRDLATSS</sequence>
<feature type="compositionally biased region" description="Acidic residues" evidence="8">
    <location>
        <begin position="211"/>
        <end position="224"/>
    </location>
</feature>
<keyword evidence="7" id="KW-0788">Thiol protease</keyword>
<dbReference type="InterPro" id="IPR028889">
    <property type="entry name" value="USP"/>
</dbReference>
<dbReference type="SUPFAM" id="SSF54001">
    <property type="entry name" value="Cysteine proteinases"/>
    <property type="match status" value="1"/>
</dbReference>
<dbReference type="InterPro" id="IPR050164">
    <property type="entry name" value="Peptidase_C19"/>
</dbReference>